<keyword evidence="3" id="KW-1185">Reference proteome</keyword>
<dbReference type="AlphaFoldDB" id="A0ABD2D1T2"/>
<dbReference type="EMBL" id="JAYRBN010000008">
    <property type="protein sequence ID" value="KAL2750884.1"/>
    <property type="molecule type" value="Genomic_DNA"/>
</dbReference>
<feature type="compositionally biased region" description="Acidic residues" evidence="1">
    <location>
        <begin position="105"/>
        <end position="125"/>
    </location>
</feature>
<evidence type="ECO:0000313" key="3">
    <source>
        <dbReference type="Proteomes" id="UP001607303"/>
    </source>
</evidence>
<proteinExistence type="predicted"/>
<dbReference type="Proteomes" id="UP001607303">
    <property type="component" value="Unassembled WGS sequence"/>
</dbReference>
<gene>
    <name evidence="2" type="ORF">V1477_000987</name>
</gene>
<evidence type="ECO:0000256" key="1">
    <source>
        <dbReference type="SAM" id="MobiDB-lite"/>
    </source>
</evidence>
<reference evidence="2 3" key="1">
    <citation type="journal article" date="2024" name="Ann. Entomol. Soc. Am.">
        <title>Genomic analyses of the southern and eastern yellowjacket wasps (Hymenoptera: Vespidae) reveal evolutionary signatures of social life.</title>
        <authorList>
            <person name="Catto M.A."/>
            <person name="Caine P.B."/>
            <person name="Orr S.E."/>
            <person name="Hunt B.G."/>
            <person name="Goodisman M.A.D."/>
        </authorList>
    </citation>
    <scope>NUCLEOTIDE SEQUENCE [LARGE SCALE GENOMIC DNA]</scope>
    <source>
        <strain evidence="2">232</strain>
        <tissue evidence="2">Head and thorax</tissue>
    </source>
</reference>
<evidence type="ECO:0000313" key="2">
    <source>
        <dbReference type="EMBL" id="KAL2750884.1"/>
    </source>
</evidence>
<organism evidence="2 3">
    <name type="scientific">Vespula maculifrons</name>
    <name type="common">Eastern yellow jacket</name>
    <name type="synonym">Wasp</name>
    <dbReference type="NCBI Taxonomy" id="7453"/>
    <lineage>
        <taxon>Eukaryota</taxon>
        <taxon>Metazoa</taxon>
        <taxon>Ecdysozoa</taxon>
        <taxon>Arthropoda</taxon>
        <taxon>Hexapoda</taxon>
        <taxon>Insecta</taxon>
        <taxon>Pterygota</taxon>
        <taxon>Neoptera</taxon>
        <taxon>Endopterygota</taxon>
        <taxon>Hymenoptera</taxon>
        <taxon>Apocrita</taxon>
        <taxon>Aculeata</taxon>
        <taxon>Vespoidea</taxon>
        <taxon>Vespidae</taxon>
        <taxon>Vespinae</taxon>
        <taxon>Vespula</taxon>
    </lineage>
</organism>
<protein>
    <submittedName>
        <fullName evidence="2">Uncharacterized protein</fullName>
    </submittedName>
</protein>
<name>A0ABD2D1T2_VESMC</name>
<accession>A0ABD2D1T2</accession>
<feature type="region of interest" description="Disordered" evidence="1">
    <location>
        <begin position="98"/>
        <end position="127"/>
    </location>
</feature>
<comment type="caution">
    <text evidence="2">The sequence shown here is derived from an EMBL/GenBank/DDBJ whole genome shotgun (WGS) entry which is preliminary data.</text>
</comment>
<sequence>MRMNPVSYLVGSNVTLKKNVQSRAVQKFLIVFCQTKKSSLRNSLYELHTRTYLHIYVSTYVGEVHQRSLEYPRKLQRASLESVEPRRAHIVERERLKENERKEEVEGEGEVEVEEEEEEEEEEENLKEMRSSRVGKEIFSWDIVSLGRNFPLAYLTQWYNVENDQNHNGRIRFIIKLLDRGFWYCQAVDCLANKRSRRAGGVFPHGCIPFVERRNVCNCGDFQSINKSNAMEK</sequence>